<dbReference type="EnsemblPlants" id="AET4Gv20436900.7">
    <property type="protein sequence ID" value="AET4Gv20436900.7"/>
    <property type="gene ID" value="AET4Gv20436900"/>
</dbReference>
<evidence type="ECO:0000313" key="1">
    <source>
        <dbReference type="EnsemblPlants" id="AET4Gv20436900.8"/>
    </source>
</evidence>
<reference evidence="2" key="1">
    <citation type="journal article" date="2014" name="Science">
        <title>Ancient hybridizations among the ancestral genomes of bread wheat.</title>
        <authorList>
            <consortium name="International Wheat Genome Sequencing Consortium,"/>
            <person name="Marcussen T."/>
            <person name="Sandve S.R."/>
            <person name="Heier L."/>
            <person name="Spannagl M."/>
            <person name="Pfeifer M."/>
            <person name="Jakobsen K.S."/>
            <person name="Wulff B.B."/>
            <person name="Steuernagel B."/>
            <person name="Mayer K.F."/>
            <person name="Olsen O.A."/>
        </authorList>
    </citation>
    <scope>NUCLEOTIDE SEQUENCE [LARGE SCALE GENOMIC DNA]</scope>
    <source>
        <strain evidence="2">cv. AL8/78</strain>
    </source>
</reference>
<keyword evidence="2" id="KW-1185">Reference proteome</keyword>
<dbReference type="Gramene" id="AET4Gv20436900.6">
    <property type="protein sequence ID" value="AET4Gv20436900.6"/>
    <property type="gene ID" value="AET4Gv20436900"/>
</dbReference>
<dbReference type="Gramene" id="AET4Gv20436900.8">
    <property type="protein sequence ID" value="AET4Gv20436900.8"/>
    <property type="gene ID" value="AET4Gv20436900"/>
</dbReference>
<evidence type="ECO:0000313" key="2">
    <source>
        <dbReference type="Proteomes" id="UP000015105"/>
    </source>
</evidence>
<reference evidence="2" key="2">
    <citation type="journal article" date="2017" name="Nat. Plants">
        <title>The Aegilops tauschii genome reveals multiple impacts of transposons.</title>
        <authorList>
            <person name="Zhao G."/>
            <person name="Zou C."/>
            <person name="Li K."/>
            <person name="Wang K."/>
            <person name="Li T."/>
            <person name="Gao L."/>
            <person name="Zhang X."/>
            <person name="Wang H."/>
            <person name="Yang Z."/>
            <person name="Liu X."/>
            <person name="Jiang W."/>
            <person name="Mao L."/>
            <person name="Kong X."/>
            <person name="Jiao Y."/>
            <person name="Jia J."/>
        </authorList>
    </citation>
    <scope>NUCLEOTIDE SEQUENCE [LARGE SCALE GENOMIC DNA]</scope>
    <source>
        <strain evidence="2">cv. AL8/78</strain>
    </source>
</reference>
<sequence>MASPLKNIPSRPLLLQRLQPPATPARRACCSSTASSACRHLPVAPAVRLLRRRLQHLSLPTPELRIRPIDLVGEQPGRLVTPLFLTGSPALASSKL</sequence>
<organism evidence="1 2">
    <name type="scientific">Aegilops tauschii subsp. strangulata</name>
    <name type="common">Goatgrass</name>
    <dbReference type="NCBI Taxonomy" id="200361"/>
    <lineage>
        <taxon>Eukaryota</taxon>
        <taxon>Viridiplantae</taxon>
        <taxon>Streptophyta</taxon>
        <taxon>Embryophyta</taxon>
        <taxon>Tracheophyta</taxon>
        <taxon>Spermatophyta</taxon>
        <taxon>Magnoliopsida</taxon>
        <taxon>Liliopsida</taxon>
        <taxon>Poales</taxon>
        <taxon>Poaceae</taxon>
        <taxon>BOP clade</taxon>
        <taxon>Pooideae</taxon>
        <taxon>Triticodae</taxon>
        <taxon>Triticeae</taxon>
        <taxon>Triticinae</taxon>
        <taxon>Aegilops</taxon>
    </lineage>
</organism>
<dbReference type="EnsemblPlants" id="AET4Gv20436900.6">
    <property type="protein sequence ID" value="AET4Gv20436900.6"/>
    <property type="gene ID" value="AET4Gv20436900"/>
</dbReference>
<accession>A0A453I3L4</accession>
<protein>
    <submittedName>
        <fullName evidence="1">Uncharacterized protein</fullName>
    </submittedName>
</protein>
<dbReference type="Proteomes" id="UP000015105">
    <property type="component" value="Chromosome 4D"/>
</dbReference>
<proteinExistence type="predicted"/>
<reference evidence="1" key="3">
    <citation type="journal article" date="2017" name="Nature">
        <title>Genome sequence of the progenitor of the wheat D genome Aegilops tauschii.</title>
        <authorList>
            <person name="Luo M.C."/>
            <person name="Gu Y.Q."/>
            <person name="Puiu D."/>
            <person name="Wang H."/>
            <person name="Twardziok S.O."/>
            <person name="Deal K.R."/>
            <person name="Huo N."/>
            <person name="Zhu T."/>
            <person name="Wang L."/>
            <person name="Wang Y."/>
            <person name="McGuire P.E."/>
            <person name="Liu S."/>
            <person name="Long H."/>
            <person name="Ramasamy R.K."/>
            <person name="Rodriguez J.C."/>
            <person name="Van S.L."/>
            <person name="Yuan L."/>
            <person name="Wang Z."/>
            <person name="Xia Z."/>
            <person name="Xiao L."/>
            <person name="Anderson O.D."/>
            <person name="Ouyang S."/>
            <person name="Liang Y."/>
            <person name="Zimin A.V."/>
            <person name="Pertea G."/>
            <person name="Qi P."/>
            <person name="Bennetzen J.L."/>
            <person name="Dai X."/>
            <person name="Dawson M.W."/>
            <person name="Muller H.G."/>
            <person name="Kugler K."/>
            <person name="Rivarola-Duarte L."/>
            <person name="Spannagl M."/>
            <person name="Mayer K.F.X."/>
            <person name="Lu F.H."/>
            <person name="Bevan M.W."/>
            <person name="Leroy P."/>
            <person name="Li P."/>
            <person name="You F.M."/>
            <person name="Sun Q."/>
            <person name="Liu Z."/>
            <person name="Lyons E."/>
            <person name="Wicker T."/>
            <person name="Salzberg S.L."/>
            <person name="Devos K.M."/>
            <person name="Dvorak J."/>
        </authorList>
    </citation>
    <scope>NUCLEOTIDE SEQUENCE [LARGE SCALE GENOMIC DNA]</scope>
    <source>
        <strain evidence="1">cv. AL8/78</strain>
    </source>
</reference>
<dbReference type="EnsemblPlants" id="AET4Gv20436900.8">
    <property type="protein sequence ID" value="AET4Gv20436900.8"/>
    <property type="gene ID" value="AET4Gv20436900"/>
</dbReference>
<name>A0A453I3L4_AEGTS</name>
<dbReference type="Gramene" id="AET4Gv20436900.7">
    <property type="protein sequence ID" value="AET4Gv20436900.7"/>
    <property type="gene ID" value="AET4Gv20436900"/>
</dbReference>
<reference evidence="1" key="4">
    <citation type="submission" date="2019-03" db="UniProtKB">
        <authorList>
            <consortium name="EnsemblPlants"/>
        </authorList>
    </citation>
    <scope>IDENTIFICATION</scope>
</reference>
<reference evidence="1" key="5">
    <citation type="journal article" date="2021" name="G3 (Bethesda)">
        <title>Aegilops tauschii genome assembly Aet v5.0 features greater sequence contiguity and improved annotation.</title>
        <authorList>
            <person name="Wang L."/>
            <person name="Zhu T."/>
            <person name="Rodriguez J.C."/>
            <person name="Deal K.R."/>
            <person name="Dubcovsky J."/>
            <person name="McGuire P.E."/>
            <person name="Lux T."/>
            <person name="Spannagl M."/>
            <person name="Mayer K.F.X."/>
            <person name="Baldrich P."/>
            <person name="Meyers B.C."/>
            <person name="Huo N."/>
            <person name="Gu Y.Q."/>
            <person name="Zhou H."/>
            <person name="Devos K.M."/>
            <person name="Bennetzen J.L."/>
            <person name="Unver T."/>
            <person name="Budak H."/>
            <person name="Gulick P.J."/>
            <person name="Galiba G."/>
            <person name="Kalapos B."/>
            <person name="Nelson D.R."/>
            <person name="Li P."/>
            <person name="You F.M."/>
            <person name="Luo M.C."/>
            <person name="Dvorak J."/>
        </authorList>
    </citation>
    <scope>NUCLEOTIDE SEQUENCE [LARGE SCALE GENOMIC DNA]</scope>
    <source>
        <strain evidence="1">cv. AL8/78</strain>
    </source>
</reference>
<dbReference type="AlphaFoldDB" id="A0A453I3L4"/>